<gene>
    <name evidence="4" type="ORF">JF259_06750</name>
</gene>
<dbReference type="InterPro" id="IPR006860">
    <property type="entry name" value="FecR"/>
</dbReference>
<dbReference type="Proteomes" id="UP000610931">
    <property type="component" value="Unassembled WGS sequence"/>
</dbReference>
<comment type="caution">
    <text evidence="4">The sequence shown here is derived from an EMBL/GenBank/DDBJ whole genome shotgun (WGS) entry which is preliminary data.</text>
</comment>
<evidence type="ECO:0000313" key="5">
    <source>
        <dbReference type="Proteomes" id="UP000610931"/>
    </source>
</evidence>
<keyword evidence="1" id="KW-0472">Membrane</keyword>
<name>A0A8J7IVM8_9FLAO</name>
<evidence type="ECO:0000259" key="3">
    <source>
        <dbReference type="Pfam" id="PF16344"/>
    </source>
</evidence>
<organism evidence="4 5">
    <name type="scientific">Snuella sedimenti</name>
    <dbReference type="NCBI Taxonomy" id="2798802"/>
    <lineage>
        <taxon>Bacteria</taxon>
        <taxon>Pseudomonadati</taxon>
        <taxon>Bacteroidota</taxon>
        <taxon>Flavobacteriia</taxon>
        <taxon>Flavobacteriales</taxon>
        <taxon>Flavobacteriaceae</taxon>
        <taxon>Snuella</taxon>
    </lineage>
</organism>
<evidence type="ECO:0000256" key="1">
    <source>
        <dbReference type="SAM" id="Phobius"/>
    </source>
</evidence>
<dbReference type="InterPro" id="IPR012373">
    <property type="entry name" value="Ferrdict_sens_TM"/>
</dbReference>
<dbReference type="GO" id="GO:0016989">
    <property type="term" value="F:sigma factor antagonist activity"/>
    <property type="evidence" value="ECO:0007669"/>
    <property type="project" value="TreeGrafter"/>
</dbReference>
<feature type="transmembrane region" description="Helical" evidence="1">
    <location>
        <begin position="82"/>
        <end position="101"/>
    </location>
</feature>
<evidence type="ECO:0000313" key="4">
    <source>
        <dbReference type="EMBL" id="MBJ6367780.1"/>
    </source>
</evidence>
<proteinExistence type="predicted"/>
<dbReference type="PANTHER" id="PTHR30273:SF2">
    <property type="entry name" value="PROTEIN FECR"/>
    <property type="match status" value="1"/>
</dbReference>
<accession>A0A8J7IVM8</accession>
<dbReference type="Pfam" id="PF16344">
    <property type="entry name" value="FecR_C"/>
    <property type="match status" value="1"/>
</dbReference>
<dbReference type="EMBL" id="JAELVQ010000006">
    <property type="protein sequence ID" value="MBJ6367780.1"/>
    <property type="molecule type" value="Genomic_DNA"/>
</dbReference>
<dbReference type="PANTHER" id="PTHR30273">
    <property type="entry name" value="PERIPLASMIC SIGNAL SENSOR AND SIGMA FACTOR ACTIVATOR FECR-RELATED"/>
    <property type="match status" value="1"/>
</dbReference>
<protein>
    <submittedName>
        <fullName evidence="4">FecR family protein</fullName>
    </submittedName>
</protein>
<keyword evidence="1" id="KW-1133">Transmembrane helix</keyword>
<keyword evidence="5" id="KW-1185">Reference proteome</keyword>
<sequence length="387" mass="44723">MKKKIERIIQKYLAGNLTDKELARLMELFSDEEIKEQIEKSIELDYLLSMHYVNDNSKEAYIKFLSRIRLERGNLKTKRRRYTVLSYAALLVLFLGVTYYFSIYNQKESNVPVELPKLVIDDEAIILKLEDGSIKVLGGDNPVVDKQGQVIALQKANTIVYDEKPDLEKLVYNELYVPYGKMQQVQLSDGTIVYLNSGSSLKYPVKFLKDLKRQVYITGEAYFKVTEDKSHPFIVTTDKVNVRVLGTEFNVSSYKEDEHINTVLVSGKIHLYTETETYNSTEALSLSPGKMASWDRTGNDFTQNKVNTDIYTGWIEGKLIFRNLPFKKIRKKLERHYNVSITNNNALLDENPFSINFDIETIDEVLEAFHKNFGIAYQIIDNKVIIN</sequence>
<dbReference type="RefSeq" id="WP_199114549.1">
    <property type="nucleotide sequence ID" value="NZ_JAELVQ010000006.1"/>
</dbReference>
<dbReference type="InterPro" id="IPR032508">
    <property type="entry name" value="FecR_C"/>
</dbReference>
<dbReference type="Gene3D" id="2.60.120.1440">
    <property type="match status" value="1"/>
</dbReference>
<reference evidence="4" key="1">
    <citation type="submission" date="2020-12" db="EMBL/GenBank/DDBJ databases">
        <title>Snuella sp. nov., isolated from sediment in Incheon.</title>
        <authorList>
            <person name="Kim W."/>
        </authorList>
    </citation>
    <scope>NUCLEOTIDE SEQUENCE</scope>
    <source>
        <strain evidence="4">CAU 1569</strain>
    </source>
</reference>
<feature type="domain" description="Protein FecR C-terminal" evidence="3">
    <location>
        <begin position="318"/>
        <end position="386"/>
    </location>
</feature>
<evidence type="ECO:0000259" key="2">
    <source>
        <dbReference type="Pfam" id="PF04773"/>
    </source>
</evidence>
<dbReference type="AlphaFoldDB" id="A0A8J7IVM8"/>
<keyword evidence="1" id="KW-0812">Transmembrane</keyword>
<feature type="domain" description="FecR protein" evidence="2">
    <location>
        <begin position="180"/>
        <end position="269"/>
    </location>
</feature>
<dbReference type="Pfam" id="PF04773">
    <property type="entry name" value="FecR"/>
    <property type="match status" value="1"/>
</dbReference>
<dbReference type="FunFam" id="2.60.120.1440:FF:000001">
    <property type="entry name" value="Putative anti-sigma factor"/>
    <property type="match status" value="1"/>
</dbReference>
<dbReference type="Gene3D" id="3.55.50.30">
    <property type="match status" value="1"/>
</dbReference>